<evidence type="ECO:0000256" key="2">
    <source>
        <dbReference type="ARBA" id="ARBA00010871"/>
    </source>
</evidence>
<dbReference type="GO" id="GO:0009252">
    <property type="term" value="P:peptidoglycan biosynthetic process"/>
    <property type="evidence" value="ECO:0007669"/>
    <property type="project" value="UniProtKB-UniRule"/>
</dbReference>
<dbReference type="FunFam" id="3.30.470.20:FF:000008">
    <property type="entry name" value="D-alanine--D-alanine ligase"/>
    <property type="match status" value="1"/>
</dbReference>
<protein>
    <recommendedName>
        <fullName evidence="12">D-alanine--D-alanine ligase</fullName>
        <ecNumber evidence="12">6.3.2.4</ecNumber>
    </recommendedName>
    <alternativeName>
        <fullName evidence="12">D-Ala-D-Ala ligase</fullName>
    </alternativeName>
    <alternativeName>
        <fullName evidence="12">D-alanylalanine synthetase</fullName>
    </alternativeName>
</protein>
<evidence type="ECO:0000256" key="8">
    <source>
        <dbReference type="ARBA" id="ARBA00022960"/>
    </source>
</evidence>
<dbReference type="EMBL" id="MHMT01000033">
    <property type="protein sequence ID" value="OGZ31785.1"/>
    <property type="molecule type" value="Genomic_DNA"/>
</dbReference>
<evidence type="ECO:0000313" key="18">
    <source>
        <dbReference type="EMBL" id="OGZ31785.1"/>
    </source>
</evidence>
<name>A0A1G2F147_9BACT</name>
<dbReference type="InterPro" id="IPR011127">
    <property type="entry name" value="Dala_Dala_lig_N"/>
</dbReference>
<keyword evidence="4 15" id="KW-0479">Metal-binding</keyword>
<feature type="binding site" evidence="15">
    <location>
        <position position="316"/>
    </location>
    <ligand>
        <name>Mg(2+)</name>
        <dbReference type="ChEBI" id="CHEBI:18420"/>
        <label>2</label>
    </ligand>
</feature>
<reference evidence="18 19" key="1">
    <citation type="journal article" date="2016" name="Nat. Commun.">
        <title>Thousands of microbial genomes shed light on interconnected biogeochemical processes in an aquifer system.</title>
        <authorList>
            <person name="Anantharaman K."/>
            <person name="Brown C.T."/>
            <person name="Hug L.A."/>
            <person name="Sharon I."/>
            <person name="Castelle C.J."/>
            <person name="Probst A.J."/>
            <person name="Thomas B.C."/>
            <person name="Singh A."/>
            <person name="Wilkins M.J."/>
            <person name="Karaoz U."/>
            <person name="Brodie E.L."/>
            <person name="Williams K.H."/>
            <person name="Hubbard S.S."/>
            <person name="Banfield J.F."/>
        </authorList>
    </citation>
    <scope>NUCLEOTIDE SEQUENCE [LARGE SCALE GENOMIC DNA]</scope>
</reference>
<evidence type="ECO:0000256" key="16">
    <source>
        <dbReference type="PROSITE-ProRule" id="PRU00409"/>
    </source>
</evidence>
<feature type="active site" evidence="13">
    <location>
        <position position="190"/>
    </location>
</feature>
<dbReference type="EC" id="6.3.2.4" evidence="12"/>
<feature type="binding site" evidence="14">
    <location>
        <position position="140"/>
    </location>
    <ligand>
        <name>ATP</name>
        <dbReference type="ChEBI" id="CHEBI:30616"/>
    </ligand>
</feature>
<dbReference type="GO" id="GO:0005829">
    <property type="term" value="C:cytosol"/>
    <property type="evidence" value="ECO:0007669"/>
    <property type="project" value="TreeGrafter"/>
</dbReference>
<dbReference type="PANTHER" id="PTHR23132">
    <property type="entry name" value="D-ALANINE--D-ALANINE LIGASE"/>
    <property type="match status" value="1"/>
</dbReference>
<evidence type="ECO:0000256" key="5">
    <source>
        <dbReference type="ARBA" id="ARBA00022741"/>
    </source>
</evidence>
<keyword evidence="7 15" id="KW-0460">Magnesium</keyword>
<evidence type="ECO:0000256" key="9">
    <source>
        <dbReference type="ARBA" id="ARBA00022984"/>
    </source>
</evidence>
<dbReference type="HAMAP" id="MF_00047">
    <property type="entry name" value="Dala_Dala_lig"/>
    <property type="match status" value="1"/>
</dbReference>
<dbReference type="InterPro" id="IPR011761">
    <property type="entry name" value="ATP-grasp"/>
</dbReference>
<feature type="active site" evidence="13">
    <location>
        <position position="325"/>
    </location>
</feature>
<comment type="cofactor">
    <cofactor evidence="15">
        <name>Mg(2+)</name>
        <dbReference type="ChEBI" id="CHEBI:18420"/>
    </cofactor>
    <cofactor evidence="15">
        <name>Mn(2+)</name>
        <dbReference type="ChEBI" id="CHEBI:29035"/>
    </cofactor>
    <text evidence="15">Binds 2 magnesium or manganese ions per subunit.</text>
</comment>
<dbReference type="Pfam" id="PF07478">
    <property type="entry name" value="Dala_Dala_lig_C"/>
    <property type="match status" value="1"/>
</dbReference>
<feature type="binding site" evidence="15">
    <location>
        <position position="314"/>
    </location>
    <ligand>
        <name>Mg(2+)</name>
        <dbReference type="ChEBI" id="CHEBI:18420"/>
        <label>2</label>
    </ligand>
</feature>
<dbReference type="NCBIfam" id="NF002528">
    <property type="entry name" value="PRK01966.1-4"/>
    <property type="match status" value="1"/>
</dbReference>
<dbReference type="GO" id="GO:0008360">
    <property type="term" value="P:regulation of cell shape"/>
    <property type="evidence" value="ECO:0007669"/>
    <property type="project" value="UniProtKB-KW"/>
</dbReference>
<comment type="catalytic activity">
    <reaction evidence="12">
        <text>2 D-alanine + ATP = D-alanyl-D-alanine + ADP + phosphate + H(+)</text>
        <dbReference type="Rhea" id="RHEA:11224"/>
        <dbReference type="ChEBI" id="CHEBI:15378"/>
        <dbReference type="ChEBI" id="CHEBI:30616"/>
        <dbReference type="ChEBI" id="CHEBI:43474"/>
        <dbReference type="ChEBI" id="CHEBI:57416"/>
        <dbReference type="ChEBI" id="CHEBI:57822"/>
        <dbReference type="ChEBI" id="CHEBI:456216"/>
        <dbReference type="EC" id="6.3.2.4"/>
    </reaction>
</comment>
<dbReference type="Gene3D" id="3.30.1490.20">
    <property type="entry name" value="ATP-grasp fold, A domain"/>
    <property type="match status" value="1"/>
</dbReference>
<comment type="function">
    <text evidence="12">Cell wall formation.</text>
</comment>
<evidence type="ECO:0000256" key="13">
    <source>
        <dbReference type="PIRSR" id="PIRSR039102-1"/>
    </source>
</evidence>
<dbReference type="NCBIfam" id="TIGR01205">
    <property type="entry name" value="D_ala_D_alaTIGR"/>
    <property type="match status" value="1"/>
</dbReference>
<feature type="binding site" evidence="14">
    <location>
        <begin position="220"/>
        <end position="227"/>
    </location>
    <ligand>
        <name>ATP</name>
        <dbReference type="ChEBI" id="CHEBI:30616"/>
    </ligand>
</feature>
<feature type="binding site" evidence="14">
    <location>
        <begin position="313"/>
        <end position="314"/>
    </location>
    <ligand>
        <name>ATP</name>
        <dbReference type="ChEBI" id="CHEBI:30616"/>
    </ligand>
</feature>
<accession>A0A1G2F147</accession>
<evidence type="ECO:0000256" key="7">
    <source>
        <dbReference type="ARBA" id="ARBA00022842"/>
    </source>
</evidence>
<feature type="binding site" evidence="15">
    <location>
        <position position="314"/>
    </location>
    <ligand>
        <name>Mg(2+)</name>
        <dbReference type="ChEBI" id="CHEBI:18420"/>
        <label>1</label>
    </ligand>
</feature>
<comment type="cofactor">
    <cofactor evidence="1">
        <name>Mn(2+)</name>
        <dbReference type="ChEBI" id="CHEBI:29035"/>
    </cofactor>
</comment>
<comment type="subcellular location">
    <subcellularLocation>
        <location evidence="12">Cytoplasm</location>
    </subcellularLocation>
</comment>
<keyword evidence="6 16" id="KW-0067">ATP-binding</keyword>
<gene>
    <name evidence="12" type="primary">ddl</name>
    <name evidence="18" type="ORF">A2V69_00335</name>
</gene>
<comment type="pathway">
    <text evidence="12">Cell wall biogenesis; peptidoglycan biosynthesis.</text>
</comment>
<evidence type="ECO:0000256" key="11">
    <source>
        <dbReference type="ARBA" id="ARBA00023316"/>
    </source>
</evidence>
<evidence type="ECO:0000256" key="12">
    <source>
        <dbReference type="HAMAP-Rule" id="MF_00047"/>
    </source>
</evidence>
<sequence length="361" mass="40508">MKKINLGIFFGGKSVEHEISLISAKNIIDAIDKNKYNIISIGIKKNGEFNFYSGEDFILDADDPKKVHLNSNGIPVTFSFGMNKELIGTLDKNLRIKIDVAFPVLHGSFGEDGTIQGLFEMANIPYVGTGVLGSSIGMNKDVAKRLLENSGIKIAKFLVFNVSEKEKINFSSIVSRLRHPFFIKPTNLGSSVGVYRIENEKDFHEKLNEVFKLCDKIMCEEMIVGREIECSVLGVENPIASLSGEIILNRGFYSYEAKYLDENNVQLKVPADLSKEMVQKIQETAIKIFKLLECKGMARVDGFVQENGDYVFNEINTIPGFTKISMYPKLWEVSKIPQTELIDKLIQMALVKKIGESRKTP</sequence>
<feature type="binding site" evidence="14">
    <location>
        <begin position="182"/>
        <end position="184"/>
    </location>
    <ligand>
        <name>ATP</name>
        <dbReference type="ChEBI" id="CHEBI:30616"/>
    </ligand>
</feature>
<comment type="caution">
    <text evidence="18">The sequence shown here is derived from an EMBL/GenBank/DDBJ whole genome shotgun (WGS) entry which is preliminary data.</text>
</comment>
<dbReference type="InterPro" id="IPR016185">
    <property type="entry name" value="PreATP-grasp_dom_sf"/>
</dbReference>
<dbReference type="PANTHER" id="PTHR23132:SF25">
    <property type="entry name" value="D-ALANINE--D-ALANINE LIGASE A"/>
    <property type="match status" value="1"/>
</dbReference>
<dbReference type="AlphaFoldDB" id="A0A1G2F147"/>
<dbReference type="Gene3D" id="3.40.50.20">
    <property type="match status" value="1"/>
</dbReference>
<evidence type="ECO:0000256" key="6">
    <source>
        <dbReference type="ARBA" id="ARBA00022840"/>
    </source>
</evidence>
<feature type="binding site" evidence="14">
    <location>
        <begin position="190"/>
        <end position="191"/>
    </location>
    <ligand>
        <name>ATP</name>
        <dbReference type="ChEBI" id="CHEBI:30616"/>
    </ligand>
</feature>
<dbReference type="PROSITE" id="PS00843">
    <property type="entry name" value="DALA_DALA_LIGASE_1"/>
    <property type="match status" value="1"/>
</dbReference>
<dbReference type="Pfam" id="PF01820">
    <property type="entry name" value="Dala_Dala_lig_N"/>
    <property type="match status" value="1"/>
</dbReference>
<keyword evidence="8 12" id="KW-0133">Cell shape</keyword>
<evidence type="ECO:0000256" key="4">
    <source>
        <dbReference type="ARBA" id="ARBA00022723"/>
    </source>
</evidence>
<evidence type="ECO:0000256" key="3">
    <source>
        <dbReference type="ARBA" id="ARBA00022598"/>
    </source>
</evidence>
<keyword evidence="5 14" id="KW-0547">Nucleotide-binding</keyword>
<comment type="similarity">
    <text evidence="2 12">Belongs to the D-alanine--D-alanine ligase family.</text>
</comment>
<evidence type="ECO:0000259" key="17">
    <source>
        <dbReference type="PROSITE" id="PS50975"/>
    </source>
</evidence>
<evidence type="ECO:0000256" key="1">
    <source>
        <dbReference type="ARBA" id="ARBA00001936"/>
    </source>
</evidence>
<keyword evidence="9 12" id="KW-0573">Peptidoglycan synthesis</keyword>
<keyword evidence="11 12" id="KW-0961">Cell wall biogenesis/degradation</keyword>
<feature type="domain" description="ATP-grasp" evidence="17">
    <location>
        <begin position="144"/>
        <end position="347"/>
    </location>
</feature>
<evidence type="ECO:0000313" key="19">
    <source>
        <dbReference type="Proteomes" id="UP000177810"/>
    </source>
</evidence>
<evidence type="ECO:0000256" key="15">
    <source>
        <dbReference type="PIRSR" id="PIRSR039102-3"/>
    </source>
</evidence>
<dbReference type="GO" id="GO:0046872">
    <property type="term" value="F:metal ion binding"/>
    <property type="evidence" value="ECO:0007669"/>
    <property type="project" value="UniProtKB-KW"/>
</dbReference>
<dbReference type="SUPFAM" id="SSF52440">
    <property type="entry name" value="PreATP-grasp domain"/>
    <property type="match status" value="1"/>
</dbReference>
<organism evidence="18 19">
    <name type="scientific">Candidatus Portnoybacteria bacterium RBG_13_40_8</name>
    <dbReference type="NCBI Taxonomy" id="1801990"/>
    <lineage>
        <taxon>Bacteria</taxon>
        <taxon>Candidatus Portnoyibacteriota</taxon>
    </lineage>
</organism>
<dbReference type="InterPro" id="IPR000291">
    <property type="entry name" value="D-Ala_lig_Van_CS"/>
</dbReference>
<dbReference type="InterPro" id="IPR005905">
    <property type="entry name" value="D_ala_D_ala"/>
</dbReference>
<dbReference type="GO" id="GO:0005524">
    <property type="term" value="F:ATP binding"/>
    <property type="evidence" value="ECO:0007669"/>
    <property type="project" value="UniProtKB-UniRule"/>
</dbReference>
<keyword evidence="12" id="KW-0963">Cytoplasm</keyword>
<proteinExistence type="inferred from homology"/>
<feature type="binding site" evidence="15">
    <location>
        <position position="301"/>
    </location>
    <ligand>
        <name>Mg(2+)</name>
        <dbReference type="ChEBI" id="CHEBI:18420"/>
        <label>1</label>
    </ligand>
</feature>
<dbReference type="GO" id="GO:0008716">
    <property type="term" value="F:D-alanine-D-alanine ligase activity"/>
    <property type="evidence" value="ECO:0007669"/>
    <property type="project" value="UniProtKB-UniRule"/>
</dbReference>
<dbReference type="InterPro" id="IPR013815">
    <property type="entry name" value="ATP_grasp_subdomain_1"/>
</dbReference>
<evidence type="ECO:0000256" key="14">
    <source>
        <dbReference type="PIRSR" id="PIRSR039102-2"/>
    </source>
</evidence>
<dbReference type="GO" id="GO:0071555">
    <property type="term" value="P:cell wall organization"/>
    <property type="evidence" value="ECO:0007669"/>
    <property type="project" value="UniProtKB-KW"/>
</dbReference>
<dbReference type="STRING" id="1801990.A2V69_00335"/>
<dbReference type="SUPFAM" id="SSF56059">
    <property type="entry name" value="Glutathione synthetase ATP-binding domain-like"/>
    <property type="match status" value="1"/>
</dbReference>
<dbReference type="PROSITE" id="PS50975">
    <property type="entry name" value="ATP_GRASP"/>
    <property type="match status" value="1"/>
</dbReference>
<evidence type="ECO:0000256" key="10">
    <source>
        <dbReference type="ARBA" id="ARBA00023211"/>
    </source>
</evidence>
<dbReference type="PROSITE" id="PS00844">
    <property type="entry name" value="DALA_DALA_LIGASE_2"/>
    <property type="match status" value="1"/>
</dbReference>
<dbReference type="Proteomes" id="UP000177810">
    <property type="component" value="Unassembled WGS sequence"/>
</dbReference>
<dbReference type="PIRSF" id="PIRSF039102">
    <property type="entry name" value="Ddl/VanB"/>
    <property type="match status" value="1"/>
</dbReference>
<dbReference type="InterPro" id="IPR011095">
    <property type="entry name" value="Dala_Dala_lig_C"/>
</dbReference>
<keyword evidence="10 15" id="KW-0464">Manganese</keyword>
<dbReference type="UniPathway" id="UPA00219"/>
<feature type="active site" evidence="13">
    <location>
        <position position="16"/>
    </location>
</feature>
<dbReference type="Gene3D" id="3.30.470.20">
    <property type="entry name" value="ATP-grasp fold, B domain"/>
    <property type="match status" value="1"/>
</dbReference>
<keyword evidence="3 12" id="KW-0436">Ligase</keyword>